<keyword evidence="1" id="KW-0614">Plasmid</keyword>
<geneLocation type="plasmid" evidence="1 2">
    <name>pQBR103</name>
</geneLocation>
<reference evidence="1 2" key="1">
    <citation type="journal article" date="2007" name="ISME J.">
        <title>Sequence-based analysis of pQBR103; a representative of a unique, transfer-proficient mega plasmid resident in the microbial community of sugar beet.</title>
        <authorList>
            <person name="Tett A."/>
            <person name="Spiers A.J."/>
            <person name="Crossman L.C."/>
            <person name="Ager D."/>
            <person name="Ciric L."/>
            <person name="Dow J.M."/>
            <person name="Fry J.C."/>
            <person name="Harris D."/>
            <person name="Lilley A."/>
            <person name="Oliver A."/>
            <person name="Parkhill J."/>
            <person name="Quail M.A."/>
            <person name="Rainey P.B."/>
            <person name="Saunders N.J."/>
            <person name="Seeger K."/>
            <person name="Snyder L.A.S."/>
            <person name="Squares R."/>
            <person name="Thomas C.M."/>
            <person name="Turner S.L."/>
            <person name="Zhang X.-X."/>
            <person name="Field D."/>
            <person name="Bailey M.J."/>
        </authorList>
    </citation>
    <scope>NUCLEOTIDE SEQUENCE [LARGE SCALE GENOMIC DNA]</scope>
    <source>
        <strain evidence="1 2">SBW25</strain>
    </source>
</reference>
<organism evidence="1 2">
    <name type="scientific">Pseudomonas fluorescens (strain SBW25)</name>
    <dbReference type="NCBI Taxonomy" id="216595"/>
    <lineage>
        <taxon>Bacteria</taxon>
        <taxon>Pseudomonadati</taxon>
        <taxon>Pseudomonadota</taxon>
        <taxon>Gammaproteobacteria</taxon>
        <taxon>Pseudomonadales</taxon>
        <taxon>Pseudomonadaceae</taxon>
        <taxon>Pseudomonas</taxon>
    </lineage>
</organism>
<sequence>MLLKELVFALRQLIAEKTGEKPSVGHTYEMLSALLGYDSFASLNSQAFIVSLSGCDANAVENVRLLLGGILDLRGATNRHLSLKASGSPRPIAQVVETFAQQHELVAIPLTGLLELCNGYEPLDDATEFAIDELHNCILQMSPPQLRLAFGMLEDHSAKNPSVHYVIHRIYSWLLDCHDTVLDYDSVPNFWLRQARSGLSLSVDQQRYADKALFAEGFMERMKFHLSKAASSGHTEAMLVELEGIDRRASLTAADLAVFDPHASTPGLAGRVAVLAEEAGLSVFAESWLRRAAAYGDFKALDRLVSANCSAPTVETWTWIYLSRLLGNDPTASTLRAYHAGGLYADEEYDQDQGGDFYVEGRERLEVAPLNPDLDAEAQAAAASFYERIPNAHPST</sequence>
<dbReference type="RefSeq" id="WP_011922903.1">
    <property type="nucleotide sequence ID" value="NC_009444.1"/>
</dbReference>
<protein>
    <submittedName>
        <fullName evidence="1">Uncharacterized protein</fullName>
    </submittedName>
</protein>
<dbReference type="Proteomes" id="UP000002332">
    <property type="component" value="Plasmid pQBR103"/>
</dbReference>
<gene>
    <name evidence="1" type="ordered locus">pQBR0094</name>
</gene>
<accession>A4V7I9</accession>
<dbReference type="AlphaFoldDB" id="A4V7I9"/>
<dbReference type="EMBL" id="AM235768">
    <property type="protein sequence ID" value="CAM96126.1"/>
    <property type="molecule type" value="Genomic_DNA"/>
</dbReference>
<dbReference type="PATRIC" id="fig|216595.4.peg.61"/>
<evidence type="ECO:0000313" key="1">
    <source>
        <dbReference type="EMBL" id="CAM96126.1"/>
    </source>
</evidence>
<proteinExistence type="predicted"/>
<name>A4V7I9_PSEFS</name>
<evidence type="ECO:0000313" key="2">
    <source>
        <dbReference type="Proteomes" id="UP000002332"/>
    </source>
</evidence>